<comment type="caution">
    <text evidence="1">The sequence shown here is derived from an EMBL/GenBank/DDBJ whole genome shotgun (WGS) entry which is preliminary data.</text>
</comment>
<sequence>MGGVERLWAAGRMPSNEGLYRPDDTALELHVPGPGAYHYDAGQPIPWRIGGPMDVTALTEDGGDAAYADFDVALPDGSGRMTGGSSGMGNIGWIARLNGDGSLRWIAPLWSSNPFTDARIEGTTGYFTNDWRNILTLDLTDPALA</sequence>
<protein>
    <submittedName>
        <fullName evidence="1">Uncharacterized protein</fullName>
    </submittedName>
</protein>
<dbReference type="RefSeq" id="WP_184787812.1">
    <property type="nucleotide sequence ID" value="NZ_BONT01000091.1"/>
</dbReference>
<reference evidence="1 2" key="1">
    <citation type="submission" date="2020-08" db="EMBL/GenBank/DDBJ databases">
        <title>Genomic Encyclopedia of Type Strains, Phase IV (KMG-IV): sequencing the most valuable type-strain genomes for metagenomic binning, comparative biology and taxonomic classification.</title>
        <authorList>
            <person name="Goeker M."/>
        </authorList>
    </citation>
    <scope>NUCLEOTIDE SEQUENCE [LARGE SCALE GENOMIC DNA]</scope>
    <source>
        <strain evidence="1 2">YIM 65646</strain>
    </source>
</reference>
<keyword evidence="2" id="KW-1185">Reference proteome</keyword>
<proteinExistence type="predicted"/>
<accession>A0A841FGG9</accession>
<evidence type="ECO:0000313" key="2">
    <source>
        <dbReference type="Proteomes" id="UP000548476"/>
    </source>
</evidence>
<name>A0A841FGG9_9ACTN</name>
<organism evidence="1 2">
    <name type="scientific">Phytomonospora endophytica</name>
    <dbReference type="NCBI Taxonomy" id="714109"/>
    <lineage>
        <taxon>Bacteria</taxon>
        <taxon>Bacillati</taxon>
        <taxon>Actinomycetota</taxon>
        <taxon>Actinomycetes</taxon>
        <taxon>Micromonosporales</taxon>
        <taxon>Micromonosporaceae</taxon>
        <taxon>Phytomonospora</taxon>
    </lineage>
</organism>
<evidence type="ECO:0000313" key="1">
    <source>
        <dbReference type="EMBL" id="MBB6034964.1"/>
    </source>
</evidence>
<dbReference type="EMBL" id="JACHGT010000005">
    <property type="protein sequence ID" value="MBB6034964.1"/>
    <property type="molecule type" value="Genomic_DNA"/>
</dbReference>
<dbReference type="AlphaFoldDB" id="A0A841FGG9"/>
<dbReference type="Proteomes" id="UP000548476">
    <property type="component" value="Unassembled WGS sequence"/>
</dbReference>
<gene>
    <name evidence="1" type="ORF">HNR73_002818</name>
</gene>